<keyword evidence="1 3" id="KW-0863">Zinc-finger</keyword>
<feature type="domain" description="B box-type" evidence="4">
    <location>
        <begin position="14"/>
        <end position="55"/>
    </location>
</feature>
<reference evidence="6" key="1">
    <citation type="submission" date="2025-08" db="UniProtKB">
        <authorList>
            <consortium name="RefSeq"/>
        </authorList>
    </citation>
    <scope>IDENTIFICATION</scope>
</reference>
<evidence type="ECO:0000259" key="4">
    <source>
        <dbReference type="PROSITE" id="PS50119"/>
    </source>
</evidence>
<keyword evidence="5" id="KW-1185">Reference proteome</keyword>
<evidence type="ECO:0000256" key="2">
    <source>
        <dbReference type="ARBA" id="ARBA00022833"/>
    </source>
</evidence>
<dbReference type="InterPro" id="IPR050143">
    <property type="entry name" value="TRIM/RBCC"/>
</dbReference>
<dbReference type="STRING" id="38654.A0A3Q0GCQ2"/>
<dbReference type="InParanoid" id="A0A3Q0GCQ2"/>
<dbReference type="Pfam" id="PF00643">
    <property type="entry name" value="zf-B_box"/>
    <property type="match status" value="1"/>
</dbReference>
<dbReference type="SUPFAM" id="SSF57845">
    <property type="entry name" value="B-box zinc-binding domain"/>
    <property type="match status" value="1"/>
</dbReference>
<proteinExistence type="predicted"/>
<sequence length="91" mass="10395">MAYGYPKGTAPKQPERKLCAEHGQELSLYCREHEAIICVLCALRGAHQHHALVTLDEAYRAARNREPVDLKVAMLEMVERLKFKCTDPKVF</sequence>
<dbReference type="PANTHER" id="PTHR24103">
    <property type="entry name" value="E3 UBIQUITIN-PROTEIN LIGASE TRIM"/>
    <property type="match status" value="1"/>
</dbReference>
<dbReference type="RefSeq" id="XP_025055943.1">
    <property type="nucleotide sequence ID" value="XM_025200158.1"/>
</dbReference>
<evidence type="ECO:0000256" key="1">
    <source>
        <dbReference type="ARBA" id="ARBA00022771"/>
    </source>
</evidence>
<keyword evidence="2" id="KW-0862">Zinc</keyword>
<keyword evidence="1 3" id="KW-0479">Metal-binding</keyword>
<dbReference type="CTD" id="54765"/>
<dbReference type="GeneID" id="102383159"/>
<dbReference type="KEGG" id="asn:102383159"/>
<dbReference type="Proteomes" id="UP000189705">
    <property type="component" value="Unplaced"/>
</dbReference>
<dbReference type="GO" id="GO:0008270">
    <property type="term" value="F:zinc ion binding"/>
    <property type="evidence" value="ECO:0007669"/>
    <property type="project" value="UniProtKB-KW"/>
</dbReference>
<dbReference type="InterPro" id="IPR000315">
    <property type="entry name" value="Znf_B-box"/>
</dbReference>
<protein>
    <submittedName>
        <fullName evidence="6">Tripartite motif-containing protein 44</fullName>
    </submittedName>
</protein>
<gene>
    <name evidence="6" type="primary">TRIM44</name>
</gene>
<evidence type="ECO:0000313" key="6">
    <source>
        <dbReference type="RefSeq" id="XP_025055943.1"/>
    </source>
</evidence>
<accession>A0A3Q0GCQ2</accession>
<evidence type="ECO:0000313" key="5">
    <source>
        <dbReference type="Proteomes" id="UP000189705"/>
    </source>
</evidence>
<dbReference type="SMART" id="SM00336">
    <property type="entry name" value="BBOX"/>
    <property type="match status" value="1"/>
</dbReference>
<dbReference type="Gene3D" id="3.30.160.60">
    <property type="entry name" value="Classic Zinc Finger"/>
    <property type="match status" value="1"/>
</dbReference>
<dbReference type="PROSITE" id="PS50119">
    <property type="entry name" value="ZF_BBOX"/>
    <property type="match status" value="1"/>
</dbReference>
<organism evidence="5 6">
    <name type="scientific">Alligator sinensis</name>
    <name type="common">Chinese alligator</name>
    <dbReference type="NCBI Taxonomy" id="38654"/>
    <lineage>
        <taxon>Eukaryota</taxon>
        <taxon>Metazoa</taxon>
        <taxon>Chordata</taxon>
        <taxon>Craniata</taxon>
        <taxon>Vertebrata</taxon>
        <taxon>Euteleostomi</taxon>
        <taxon>Archelosauria</taxon>
        <taxon>Archosauria</taxon>
        <taxon>Crocodylia</taxon>
        <taxon>Alligatoridae</taxon>
        <taxon>Alligatorinae</taxon>
        <taxon>Alligator</taxon>
    </lineage>
</organism>
<dbReference type="AlphaFoldDB" id="A0A3Q0GCQ2"/>
<evidence type="ECO:0000256" key="3">
    <source>
        <dbReference type="PROSITE-ProRule" id="PRU00024"/>
    </source>
</evidence>
<name>A0A3Q0GCQ2_ALLSI</name>